<reference evidence="1" key="1">
    <citation type="submission" date="2014-01" db="EMBL/GenBank/DDBJ databases">
        <title>Draft genome sequence of highly nematicidal Bacillus thuringiensis DB27.</title>
        <authorList>
            <person name="Iatsenko I."/>
            <person name="Pickard D."/>
            <person name="Corton C."/>
            <person name="Dougan G."/>
            <person name="Sommer R.J."/>
        </authorList>
    </citation>
    <scope>NUCLEOTIDE SEQUENCE [LARGE SCALE GENOMIC DNA]</scope>
    <source>
        <strain evidence="1">DB27</strain>
    </source>
</reference>
<proteinExistence type="predicted"/>
<gene>
    <name evidence="1" type="ORF">BTDB27_p000226</name>
</gene>
<sequence>MVSSKSNEAVVLEYAHSVAESKKIVGKEIKQTCQRFLDDMNNSEYDFRTRDAEFVIKVIEKMVLLQILKKV</sequence>
<organism evidence="1">
    <name type="scientific">Bacillus thuringiensis DB27</name>
    <dbReference type="NCBI Taxonomy" id="1431339"/>
    <lineage>
        <taxon>Bacteria</taxon>
        <taxon>Bacillati</taxon>
        <taxon>Bacillota</taxon>
        <taxon>Bacilli</taxon>
        <taxon>Bacillales</taxon>
        <taxon>Bacillaceae</taxon>
        <taxon>Bacillus</taxon>
        <taxon>Bacillus cereus group</taxon>
    </lineage>
</organism>
<dbReference type="HOGENOM" id="CLU_2731763_0_0_9"/>
<name>W8YDI5_BACTU</name>
<dbReference type="AlphaFoldDB" id="W8YDI5"/>
<dbReference type="EMBL" id="HG810024">
    <property type="protein sequence ID" value="CDN39563.1"/>
    <property type="molecule type" value="Genomic_DNA"/>
</dbReference>
<protein>
    <submittedName>
        <fullName evidence="1">Uncharacterized protein</fullName>
    </submittedName>
</protein>
<reference evidence="1" key="2">
    <citation type="submission" date="2014-01" db="EMBL/GenBank/DDBJ databases">
        <authorList>
            <person name="Aslett M."/>
        </authorList>
    </citation>
    <scope>NUCLEOTIDE SEQUENCE [LARGE SCALE GENOMIC DNA]</scope>
    <source>
        <strain evidence="1">DB27</strain>
    </source>
</reference>
<dbReference type="Proteomes" id="UP000030682">
    <property type="component" value="Unassembled WGS sequence"/>
</dbReference>
<evidence type="ECO:0000313" key="1">
    <source>
        <dbReference type="EMBL" id="CDN39563.1"/>
    </source>
</evidence>
<accession>W8YDI5</accession>